<dbReference type="CDD" id="cd00397">
    <property type="entry name" value="DNA_BRE_C"/>
    <property type="match status" value="1"/>
</dbReference>
<dbReference type="EMBL" id="QQNH01000006">
    <property type="protein sequence ID" value="RDE09514.1"/>
    <property type="molecule type" value="Genomic_DNA"/>
</dbReference>
<evidence type="ECO:0000313" key="6">
    <source>
        <dbReference type="EMBL" id="RDE09514.1"/>
    </source>
</evidence>
<keyword evidence="4" id="KW-0233">DNA recombination</keyword>
<evidence type="ECO:0000256" key="3">
    <source>
        <dbReference type="ARBA" id="ARBA00023125"/>
    </source>
</evidence>
<dbReference type="RefSeq" id="WP_114645421.1">
    <property type="nucleotide sequence ID" value="NZ_QQNH01000006.1"/>
</dbReference>
<dbReference type="PANTHER" id="PTHR30349">
    <property type="entry name" value="PHAGE INTEGRASE-RELATED"/>
    <property type="match status" value="1"/>
</dbReference>
<proteinExistence type="inferred from homology"/>
<evidence type="ECO:0000256" key="4">
    <source>
        <dbReference type="ARBA" id="ARBA00023172"/>
    </source>
</evidence>
<keyword evidence="7" id="KW-1185">Reference proteome</keyword>
<evidence type="ECO:0000259" key="5">
    <source>
        <dbReference type="PROSITE" id="PS51898"/>
    </source>
</evidence>
<dbReference type="GO" id="GO:0003677">
    <property type="term" value="F:DNA binding"/>
    <property type="evidence" value="ECO:0007669"/>
    <property type="project" value="UniProtKB-KW"/>
</dbReference>
<reference evidence="7" key="1">
    <citation type="submission" date="2018-07" db="EMBL/GenBank/DDBJ databases">
        <authorList>
            <person name="Liu B.-T."/>
            <person name="Du Z."/>
        </authorList>
    </citation>
    <scope>NUCLEOTIDE SEQUENCE [LARGE SCALE GENOMIC DNA]</scope>
    <source>
        <strain evidence="7">XYN52</strain>
    </source>
</reference>
<accession>A0A369W494</accession>
<sequence>MRQARVLTDPEFKRLLAVVAQRKHAARDRMTLMLSHLAGLRVGEIAGLILRDVFEPNGDVREQLRVRAGIAKGGHERVVFMSERLRREVIRYREAIISNHGDRDRPFLLTQKRTAFSPNTLCQLMGQLYRAAGLDGASSHSGRRWFITQLAHSGVSPKVIMTLAGHRNLTTTQRYIDVRDDMMRAAVELL</sequence>
<dbReference type="InterPro" id="IPR050090">
    <property type="entry name" value="Tyrosine_recombinase_XerCD"/>
</dbReference>
<dbReference type="AlphaFoldDB" id="A0A369W494"/>
<protein>
    <submittedName>
        <fullName evidence="6">Site-specific integrase</fullName>
    </submittedName>
</protein>
<dbReference type="SUPFAM" id="SSF56349">
    <property type="entry name" value="DNA breaking-rejoining enzymes"/>
    <property type="match status" value="1"/>
</dbReference>
<name>A0A369W494_9HYPH</name>
<dbReference type="PANTHER" id="PTHR30349:SF41">
    <property type="entry name" value="INTEGRASE_RECOMBINASE PROTEIN MJ0367-RELATED"/>
    <property type="match status" value="1"/>
</dbReference>
<evidence type="ECO:0000256" key="2">
    <source>
        <dbReference type="ARBA" id="ARBA00022908"/>
    </source>
</evidence>
<keyword evidence="3" id="KW-0238">DNA-binding</keyword>
<comment type="similarity">
    <text evidence="1">Belongs to the 'phage' integrase family.</text>
</comment>
<dbReference type="InterPro" id="IPR013762">
    <property type="entry name" value="Integrase-like_cat_sf"/>
</dbReference>
<gene>
    <name evidence="6" type="ORF">DVH29_06850</name>
</gene>
<comment type="caution">
    <text evidence="6">The sequence shown here is derived from an EMBL/GenBank/DDBJ whole genome shotgun (WGS) entry which is preliminary data.</text>
</comment>
<organism evidence="6 7">
    <name type="scientific">Pelagibacterium lacus</name>
    <dbReference type="NCBI Taxonomy" id="2282655"/>
    <lineage>
        <taxon>Bacteria</taxon>
        <taxon>Pseudomonadati</taxon>
        <taxon>Pseudomonadota</taxon>
        <taxon>Alphaproteobacteria</taxon>
        <taxon>Hyphomicrobiales</taxon>
        <taxon>Devosiaceae</taxon>
        <taxon>Pelagibacterium</taxon>
    </lineage>
</organism>
<dbReference type="InterPro" id="IPR011010">
    <property type="entry name" value="DNA_brk_join_enz"/>
</dbReference>
<dbReference type="GO" id="GO:0006310">
    <property type="term" value="P:DNA recombination"/>
    <property type="evidence" value="ECO:0007669"/>
    <property type="project" value="UniProtKB-KW"/>
</dbReference>
<dbReference type="Proteomes" id="UP000253759">
    <property type="component" value="Unassembled WGS sequence"/>
</dbReference>
<feature type="domain" description="Tyr recombinase" evidence="5">
    <location>
        <begin position="2"/>
        <end position="188"/>
    </location>
</feature>
<dbReference type="Pfam" id="PF00589">
    <property type="entry name" value="Phage_integrase"/>
    <property type="match status" value="1"/>
</dbReference>
<dbReference type="Gene3D" id="1.10.443.10">
    <property type="entry name" value="Intergrase catalytic core"/>
    <property type="match status" value="1"/>
</dbReference>
<keyword evidence="2" id="KW-0229">DNA integration</keyword>
<dbReference type="GO" id="GO:0015074">
    <property type="term" value="P:DNA integration"/>
    <property type="evidence" value="ECO:0007669"/>
    <property type="project" value="UniProtKB-KW"/>
</dbReference>
<dbReference type="OrthoDB" id="67979at2"/>
<dbReference type="InterPro" id="IPR002104">
    <property type="entry name" value="Integrase_catalytic"/>
</dbReference>
<evidence type="ECO:0000313" key="7">
    <source>
        <dbReference type="Proteomes" id="UP000253759"/>
    </source>
</evidence>
<evidence type="ECO:0000256" key="1">
    <source>
        <dbReference type="ARBA" id="ARBA00008857"/>
    </source>
</evidence>
<dbReference type="PROSITE" id="PS51898">
    <property type="entry name" value="TYR_RECOMBINASE"/>
    <property type="match status" value="1"/>
</dbReference>